<dbReference type="OrthoDB" id="2234393at2759"/>
<keyword evidence="3" id="KW-1185">Reference proteome</keyword>
<dbReference type="AlphaFoldDB" id="A0A8H7QXA0"/>
<gene>
    <name evidence="2" type="ORF">INT47_000340</name>
</gene>
<evidence type="ECO:0000256" key="1">
    <source>
        <dbReference type="SAM" id="MobiDB-lite"/>
    </source>
</evidence>
<protein>
    <submittedName>
        <fullName evidence="2">Uncharacterized protein</fullName>
    </submittedName>
</protein>
<dbReference type="EMBL" id="JAEPRD010000089">
    <property type="protein sequence ID" value="KAG2199990.1"/>
    <property type="molecule type" value="Genomic_DNA"/>
</dbReference>
<evidence type="ECO:0000313" key="3">
    <source>
        <dbReference type="Proteomes" id="UP000603453"/>
    </source>
</evidence>
<comment type="caution">
    <text evidence="2">The sequence shown here is derived from an EMBL/GenBank/DDBJ whole genome shotgun (WGS) entry which is preliminary data.</text>
</comment>
<feature type="region of interest" description="Disordered" evidence="1">
    <location>
        <begin position="399"/>
        <end position="451"/>
    </location>
</feature>
<accession>A0A8H7QXA0</accession>
<sequence>MNSDKDNKTNASNSEKEKCKDLAKEYFFVSVQHEGTKEINSMKKKLKVKQHQGESSTIQIVEHDNLYVPEKEESVGSIIKTKACTLRQNYHHLDFNAKAIISLGLNSILDLSHKYPDAQSTLFDNRQWLHLQRTNKPKKYVLEEYAYIRNILQPIFKAYNPAKTSDQNWTALYIQAKKLAEQNDPEIDISKKDISFCIHAMLQILMAIKHEPGLFSDTVDSSEWDYIVKFWGPITQRLFYFSGLRLKWGDTHLTMHDTISDIVLKVDLRIIHDSIKQRYNVENEVGVAEAAEENPGKVKFHSDRCKVLIESKAIVDRFILDGCDIDNVDSLQICGMEIYFIKLDLRDHGLYTGTQHYHSVVDASLNSLDKYMDLAMNLLCFRDRCIEINNIYENHLAASRGQQKSAKRPAPRPIDDALSNKQTWIRGSWNPPRTGKTPPPPEPSNLYAQEQ</sequence>
<proteinExistence type="predicted"/>
<organism evidence="2 3">
    <name type="scientific">Mucor saturninus</name>
    <dbReference type="NCBI Taxonomy" id="64648"/>
    <lineage>
        <taxon>Eukaryota</taxon>
        <taxon>Fungi</taxon>
        <taxon>Fungi incertae sedis</taxon>
        <taxon>Mucoromycota</taxon>
        <taxon>Mucoromycotina</taxon>
        <taxon>Mucoromycetes</taxon>
        <taxon>Mucorales</taxon>
        <taxon>Mucorineae</taxon>
        <taxon>Mucoraceae</taxon>
        <taxon>Mucor</taxon>
    </lineage>
</organism>
<name>A0A8H7QXA0_9FUNG</name>
<evidence type="ECO:0000313" key="2">
    <source>
        <dbReference type="EMBL" id="KAG2199990.1"/>
    </source>
</evidence>
<dbReference type="Proteomes" id="UP000603453">
    <property type="component" value="Unassembled WGS sequence"/>
</dbReference>
<reference evidence="2" key="1">
    <citation type="submission" date="2020-12" db="EMBL/GenBank/DDBJ databases">
        <title>Metabolic potential, ecology and presence of endohyphal bacteria is reflected in genomic diversity of Mucoromycotina.</title>
        <authorList>
            <person name="Muszewska A."/>
            <person name="Okrasinska A."/>
            <person name="Steczkiewicz K."/>
            <person name="Drgas O."/>
            <person name="Orlowska M."/>
            <person name="Perlinska-Lenart U."/>
            <person name="Aleksandrzak-Piekarczyk T."/>
            <person name="Szatraj K."/>
            <person name="Zielenkiewicz U."/>
            <person name="Pilsyk S."/>
            <person name="Malc E."/>
            <person name="Mieczkowski P."/>
            <person name="Kruszewska J.S."/>
            <person name="Biernat P."/>
            <person name="Pawlowska J."/>
        </authorList>
    </citation>
    <scope>NUCLEOTIDE SEQUENCE</scope>
    <source>
        <strain evidence="2">WA0000017839</strain>
    </source>
</reference>